<organism evidence="1 2">
    <name type="scientific">Mucor flavus</name>
    <dbReference type="NCBI Taxonomy" id="439312"/>
    <lineage>
        <taxon>Eukaryota</taxon>
        <taxon>Fungi</taxon>
        <taxon>Fungi incertae sedis</taxon>
        <taxon>Mucoromycota</taxon>
        <taxon>Mucoromycotina</taxon>
        <taxon>Mucoromycetes</taxon>
        <taxon>Mucorales</taxon>
        <taxon>Mucorineae</taxon>
        <taxon>Mucoraceae</taxon>
        <taxon>Mucor</taxon>
    </lineage>
</organism>
<sequence length="609" mass="71115">MVLNREYLEQFEYQFLPHDPSFDASFRKHHHLVRELNLWTDDSIRIADADRFFFTGVLFFSSLTSIDFSKDRRKLSILEYLLYFVDQKNLPHLQKIKAFETGTYANEKTTRTIKSLYLCVCFRYRRSLTHLEILEPYENYTLQLKDNHQIHLHLLPFFKKVTHLVLYCHSQDKYVDCLISSAVISACPDLIGFQIVCNSEYIEAPEEIVYTEEDYPTIKGLQNRIGVSDSVPVHLKNVSLELRTINTACMNNILKNFPTSQLDTFKLSLACRQEFSEWATHTNIDTIEEFLKHIKLAKIPSITSRYVGTLLTPKKRLKSILYPVSKIWSLANKLTRSKSKVMLEVHFANVDIENAFYYTLELENNILRMFLVMSERNFFCEKYPYLPMAPFYDTVLAEAMDEMFIELSDYDLGRRCRHLLEKYSHVKKLDIAVKRGSSVLKLCRYKKQMGHVPEHLLPRRVHQIRNGHTSVDLEINHVLLETATIRHLTINSFIFDSFKITELPISAGKYYLNFKLGTELRHLILDLKMFGNCEAPVPLLVTLINYMDCTQLDLIFLATLEDDTVTHAPGLFNIADRITCKARIEFWYEGCEELTVCNGSNIVYNISFI</sequence>
<gene>
    <name evidence="1" type="ORF">MFLAVUS_009257</name>
</gene>
<dbReference type="EMBL" id="BAABUK010000027">
    <property type="protein sequence ID" value="GAA5815743.1"/>
    <property type="molecule type" value="Genomic_DNA"/>
</dbReference>
<name>A0ABP9Z9D7_9FUNG</name>
<proteinExistence type="predicted"/>
<comment type="caution">
    <text evidence="1">The sequence shown here is derived from an EMBL/GenBank/DDBJ whole genome shotgun (WGS) entry which is preliminary data.</text>
</comment>
<evidence type="ECO:0000313" key="2">
    <source>
        <dbReference type="Proteomes" id="UP001473302"/>
    </source>
</evidence>
<evidence type="ECO:0000313" key="1">
    <source>
        <dbReference type="EMBL" id="GAA5815743.1"/>
    </source>
</evidence>
<reference evidence="1 2" key="1">
    <citation type="submission" date="2024-04" db="EMBL/GenBank/DDBJ databases">
        <title>genome sequences of Mucor flavus KT1a and Helicostylum pulchrum KT1b strains isolated from the surface of a dry-aged beef.</title>
        <authorList>
            <person name="Toyotome T."/>
            <person name="Hosono M."/>
            <person name="Torimaru M."/>
            <person name="Fukuda K."/>
            <person name="Mikami N."/>
        </authorList>
    </citation>
    <scope>NUCLEOTIDE SEQUENCE [LARGE SCALE GENOMIC DNA]</scope>
    <source>
        <strain evidence="1 2">KT1a</strain>
    </source>
</reference>
<keyword evidence="2" id="KW-1185">Reference proteome</keyword>
<protein>
    <submittedName>
        <fullName evidence="1">Uncharacterized protein</fullName>
    </submittedName>
</protein>
<accession>A0ABP9Z9D7</accession>
<dbReference type="Proteomes" id="UP001473302">
    <property type="component" value="Unassembled WGS sequence"/>
</dbReference>